<protein>
    <submittedName>
        <fullName evidence="1">Uncharacterized protein</fullName>
    </submittedName>
</protein>
<proteinExistence type="predicted"/>
<reference evidence="1" key="1">
    <citation type="submission" date="2024-05" db="EMBL/GenBank/DDBJ databases">
        <authorList>
            <person name="Mugo M.M."/>
            <person name="Musyoki A.M."/>
            <person name="Makumi A.M."/>
            <person name="Mutai I."/>
            <person name="Drechsel O."/>
            <person name="Kering K.K."/>
            <person name="Muturi P."/>
            <person name="Mbae C.K."/>
            <person name="Kariuki S.M."/>
        </authorList>
    </citation>
    <scope>NUCLEOTIDE SEQUENCE</scope>
</reference>
<dbReference type="EMBL" id="PP856723">
    <property type="protein sequence ID" value="XCH40727.1"/>
    <property type="molecule type" value="Genomic_DNA"/>
</dbReference>
<evidence type="ECO:0000313" key="1">
    <source>
        <dbReference type="EMBL" id="XCH40727.1"/>
    </source>
</evidence>
<sequence length="37" mass="4212">MLNNSADLNAPLRRCIQWTSLHLSSYQQSIKPGVLKQ</sequence>
<gene>
    <name evidence="1" type="ORF">GCAXZXLR_CDS0044</name>
</gene>
<name>A0AAU8GFN9_9CAUD</name>
<accession>A0AAU8GFN9</accession>
<organism evidence="1">
    <name type="scientific">Salmonella phage vB_SEnST11_KE24</name>
    <dbReference type="NCBI Taxonomy" id="3161175"/>
    <lineage>
        <taxon>Viruses</taxon>
        <taxon>Duplodnaviria</taxon>
        <taxon>Heunggongvirae</taxon>
        <taxon>Uroviricota</taxon>
        <taxon>Caudoviricetes</taxon>
        <taxon>Rosemountvirus</taxon>
    </lineage>
</organism>